<dbReference type="GO" id="GO:0004867">
    <property type="term" value="F:serine-type endopeptidase inhibitor activity"/>
    <property type="evidence" value="ECO:0007669"/>
    <property type="project" value="InterPro"/>
</dbReference>
<dbReference type="OrthoDB" id="3439489at2759"/>
<dbReference type="Proteomes" id="UP000242287">
    <property type="component" value="Unassembled WGS sequence"/>
</dbReference>
<keyword evidence="2" id="KW-1185">Reference proteome</keyword>
<evidence type="ECO:0000313" key="2">
    <source>
        <dbReference type="Proteomes" id="UP000242287"/>
    </source>
</evidence>
<accession>A0A2A9NEE9</accession>
<dbReference type="Pfam" id="PF16850">
    <property type="entry name" value="Inhibitor_I66"/>
    <property type="match status" value="1"/>
</dbReference>
<organism evidence="1 2">
    <name type="scientific">Amanita thiersii Skay4041</name>
    <dbReference type="NCBI Taxonomy" id="703135"/>
    <lineage>
        <taxon>Eukaryota</taxon>
        <taxon>Fungi</taxon>
        <taxon>Dikarya</taxon>
        <taxon>Basidiomycota</taxon>
        <taxon>Agaricomycotina</taxon>
        <taxon>Agaricomycetes</taxon>
        <taxon>Agaricomycetidae</taxon>
        <taxon>Agaricales</taxon>
        <taxon>Pluteineae</taxon>
        <taxon>Amanitaceae</taxon>
        <taxon>Amanita</taxon>
    </lineage>
</organism>
<dbReference type="InterPro" id="IPR031755">
    <property type="entry name" value="Inhibitor_I66"/>
</dbReference>
<dbReference type="Gene3D" id="2.80.10.50">
    <property type="match status" value="1"/>
</dbReference>
<dbReference type="EMBL" id="KZ302097">
    <property type="protein sequence ID" value="PFH47694.1"/>
    <property type="molecule type" value="Genomic_DNA"/>
</dbReference>
<evidence type="ECO:0000313" key="1">
    <source>
        <dbReference type="EMBL" id="PFH47694.1"/>
    </source>
</evidence>
<evidence type="ECO:0008006" key="3">
    <source>
        <dbReference type="Google" id="ProtNLM"/>
    </source>
</evidence>
<name>A0A2A9NEE9_9AGAR</name>
<dbReference type="STRING" id="703135.A0A2A9NEE9"/>
<reference evidence="1 2" key="1">
    <citation type="submission" date="2014-02" db="EMBL/GenBank/DDBJ databases">
        <title>Transposable element dynamics among asymbiotic and ectomycorrhizal Amanita fungi.</title>
        <authorList>
            <consortium name="DOE Joint Genome Institute"/>
            <person name="Hess J."/>
            <person name="Skrede I."/>
            <person name="Wolfe B."/>
            <person name="LaButti K."/>
            <person name="Ohm R.A."/>
            <person name="Grigoriev I.V."/>
            <person name="Pringle A."/>
        </authorList>
    </citation>
    <scope>NUCLEOTIDE SEQUENCE [LARGE SCALE GENOMIC DNA]</scope>
    <source>
        <strain evidence="1 2">SKay4041</strain>
    </source>
</reference>
<protein>
    <recommendedName>
        <fullName evidence="3">Ricin B lectin domain-containing protein</fullName>
    </recommendedName>
</protein>
<gene>
    <name evidence="1" type="ORF">AMATHDRAFT_151492</name>
</gene>
<proteinExistence type="predicted"/>
<sequence>MALRTGRYFIHNGTDLVGRNLREERFLRPKAICNKTNDAEPQWDIEVLRNGRYRMYAKGVPVGIQDGRVVALVLDIKEAEEWRIVQVPGPDRFR</sequence>
<dbReference type="AlphaFoldDB" id="A0A2A9NEE9"/>